<organism evidence="1 2">
    <name type="scientific">Saccharolobus islandicus (strain M.16.4 / Kamchatka #3)</name>
    <name type="common">Sulfolobus islandicus</name>
    <dbReference type="NCBI Taxonomy" id="426118"/>
    <lineage>
        <taxon>Archaea</taxon>
        <taxon>Thermoproteota</taxon>
        <taxon>Thermoprotei</taxon>
        <taxon>Sulfolobales</taxon>
        <taxon>Sulfolobaceae</taxon>
        <taxon>Saccharolobus</taxon>
    </lineage>
</organism>
<reference evidence="1 2" key="1">
    <citation type="journal article" date="2009" name="Proc. Natl. Acad. Sci. U.S.A.">
        <title>Biogeography of the Sulfolobus islandicus pan-genome.</title>
        <authorList>
            <person name="Reno M.L."/>
            <person name="Held N.L."/>
            <person name="Fields C.J."/>
            <person name="Burke P.V."/>
            <person name="Whitaker R.J."/>
        </authorList>
    </citation>
    <scope>NUCLEOTIDE SEQUENCE [LARGE SCALE GENOMIC DNA]</scope>
    <source>
        <strain evidence="2">M.16.4 / Kamchatka #3</strain>
    </source>
</reference>
<dbReference type="AlphaFoldDB" id="C4KK35"/>
<proteinExistence type="predicted"/>
<dbReference type="EMBL" id="CP001402">
    <property type="protein sequence ID" value="ACR40776.1"/>
    <property type="molecule type" value="Genomic_DNA"/>
</dbReference>
<sequence length="98" mass="11523">MWFRKKPKVEEHLTKFLNEHPGKMVIGDGLYLVGIAAYEYGIPGIKYRLIVDIPQEVWRRLLEYLNVTGDPEVLFIEKNKVLPLTREEAKKLLLSERK</sequence>
<evidence type="ECO:0000313" key="1">
    <source>
        <dbReference type="EMBL" id="ACR40776.1"/>
    </source>
</evidence>
<dbReference type="KEGG" id="sid:M164_0142"/>
<dbReference type="HOGENOM" id="CLU_2327375_0_0_2"/>
<name>C4KK35_SACI6</name>
<gene>
    <name evidence="1" type="ordered locus">M164_0142</name>
</gene>
<protein>
    <submittedName>
        <fullName evidence="1">Uncharacterized protein</fullName>
    </submittedName>
</protein>
<evidence type="ECO:0000313" key="2">
    <source>
        <dbReference type="Proteomes" id="UP000001479"/>
    </source>
</evidence>
<dbReference type="RefSeq" id="WP_012735394.1">
    <property type="nucleotide sequence ID" value="NC_012726.1"/>
</dbReference>
<dbReference type="GeneID" id="84060618"/>
<dbReference type="Proteomes" id="UP000001479">
    <property type="component" value="Chromosome"/>
</dbReference>
<accession>C4KK35</accession>